<keyword evidence="3" id="KW-1185">Reference proteome</keyword>
<evidence type="ECO:0000259" key="1">
    <source>
        <dbReference type="PROSITE" id="PS51677"/>
    </source>
</evidence>
<proteinExistence type="predicted"/>
<dbReference type="STRING" id="1852522.SAMN06295960_3337"/>
<accession>A0A1X7LDW0</accession>
<dbReference type="RefSeq" id="WP_085495931.1">
    <property type="nucleotide sequence ID" value="NZ_FXAZ01000004.1"/>
</dbReference>
<dbReference type="CDD" id="cd10944">
    <property type="entry name" value="CE4_SmPgdA_like"/>
    <property type="match status" value="1"/>
</dbReference>
<dbReference type="SUPFAM" id="SSF55383">
    <property type="entry name" value="Copper amine oxidase, domain N"/>
    <property type="match status" value="1"/>
</dbReference>
<protein>
    <submittedName>
        <fullName evidence="2">Peptidoglycan/xylan/chitin deacetylase, PgdA/CDA1 family</fullName>
    </submittedName>
</protein>
<dbReference type="InterPro" id="IPR036582">
    <property type="entry name" value="Mao_N_sf"/>
</dbReference>
<dbReference type="InterPro" id="IPR002509">
    <property type="entry name" value="NODB_dom"/>
</dbReference>
<sequence length="407" mass="45328">MTERSRHSTGRILAGLLLGLAALMIVAMIPMQGRLGSIAFAADQGKAQGEVEVLAPKAEKKVYLTFDDGPSTHTKAVLDILAKEKVTGTFFVLGKQVKQYPALIQRIVDEGHAIGNHSYNHQYNELYSDFRNFWSQIRKTGDAIKDVIGYEPRLVRAPGGTFLNFDQQCFNLLEQAGYIVHDWNVDSNDSKRVGVPAREIMQGVKSGALGSSVIVLMHDGIGHGETVKALPEIIQYYKHKGYSFEVLTPEIKPVQFQLASRDRWHRNPVSKTWIDANVASVQVTGKPEIKQQFKIWTNNGEVLFEPGQYRAVAGVTYVPVRTLVEKLKGTVSYSAMDREVVVTISGVQWGMDAVTGKARLIHEAGMSTSLPWKSTEYDHQIYVPLRQALEASRLSLTQYELIPVEEA</sequence>
<dbReference type="InterPro" id="IPR011330">
    <property type="entry name" value="Glyco_hydro/deAcase_b/a-brl"/>
</dbReference>
<gene>
    <name evidence="2" type="ORF">SAMN06295960_3337</name>
</gene>
<name>A0A1X7LDW0_9BACL</name>
<dbReference type="Gene3D" id="3.20.20.370">
    <property type="entry name" value="Glycoside hydrolase/deacetylase"/>
    <property type="match status" value="1"/>
</dbReference>
<dbReference type="Proteomes" id="UP000193834">
    <property type="component" value="Unassembled WGS sequence"/>
</dbReference>
<dbReference type="AlphaFoldDB" id="A0A1X7LDW0"/>
<dbReference type="PROSITE" id="PS51677">
    <property type="entry name" value="NODB"/>
    <property type="match status" value="1"/>
</dbReference>
<evidence type="ECO:0000313" key="3">
    <source>
        <dbReference type="Proteomes" id="UP000193834"/>
    </source>
</evidence>
<organism evidence="2 3">
    <name type="scientific">Paenibacillus aquistagni</name>
    <dbReference type="NCBI Taxonomy" id="1852522"/>
    <lineage>
        <taxon>Bacteria</taxon>
        <taxon>Bacillati</taxon>
        <taxon>Bacillota</taxon>
        <taxon>Bacilli</taxon>
        <taxon>Bacillales</taxon>
        <taxon>Paenibacillaceae</taxon>
        <taxon>Paenibacillus</taxon>
    </lineage>
</organism>
<feature type="domain" description="NodB homology" evidence="1">
    <location>
        <begin position="60"/>
        <end position="245"/>
    </location>
</feature>
<dbReference type="GO" id="GO:0005975">
    <property type="term" value="P:carbohydrate metabolic process"/>
    <property type="evidence" value="ECO:0007669"/>
    <property type="project" value="InterPro"/>
</dbReference>
<reference evidence="2 3" key="1">
    <citation type="submission" date="2017-04" db="EMBL/GenBank/DDBJ databases">
        <authorList>
            <person name="Afonso C.L."/>
            <person name="Miller P.J."/>
            <person name="Scott M.A."/>
            <person name="Spackman E."/>
            <person name="Goraichik I."/>
            <person name="Dimitrov K.M."/>
            <person name="Suarez D.L."/>
            <person name="Swayne D.E."/>
        </authorList>
    </citation>
    <scope>NUCLEOTIDE SEQUENCE [LARGE SCALE GENOMIC DNA]</scope>
    <source>
        <strain evidence="2 3">11</strain>
    </source>
</reference>
<dbReference type="InterPro" id="IPR050248">
    <property type="entry name" value="Polysacc_deacetylase_ArnD"/>
</dbReference>
<dbReference type="GO" id="GO:0016810">
    <property type="term" value="F:hydrolase activity, acting on carbon-nitrogen (but not peptide) bonds"/>
    <property type="evidence" value="ECO:0007669"/>
    <property type="project" value="InterPro"/>
</dbReference>
<evidence type="ECO:0000313" key="2">
    <source>
        <dbReference type="EMBL" id="SMG52056.1"/>
    </source>
</evidence>
<dbReference type="PANTHER" id="PTHR10587:SF125">
    <property type="entry name" value="POLYSACCHARIDE DEACETYLASE YHEN-RELATED"/>
    <property type="match status" value="1"/>
</dbReference>
<dbReference type="PANTHER" id="PTHR10587">
    <property type="entry name" value="GLYCOSYL TRANSFERASE-RELATED"/>
    <property type="match status" value="1"/>
</dbReference>
<dbReference type="Pfam" id="PF01522">
    <property type="entry name" value="Polysacc_deac_1"/>
    <property type="match status" value="1"/>
</dbReference>
<dbReference type="EMBL" id="FXAZ01000004">
    <property type="protein sequence ID" value="SMG52056.1"/>
    <property type="molecule type" value="Genomic_DNA"/>
</dbReference>
<dbReference type="SUPFAM" id="SSF88713">
    <property type="entry name" value="Glycoside hydrolase/deacetylase"/>
    <property type="match status" value="1"/>
</dbReference>